<dbReference type="InterPro" id="IPR013780">
    <property type="entry name" value="Glyco_hydro_b"/>
</dbReference>
<organism evidence="4 5">
    <name type="scientific">Algisphaera agarilytica</name>
    <dbReference type="NCBI Taxonomy" id="1385975"/>
    <lineage>
        <taxon>Bacteria</taxon>
        <taxon>Pseudomonadati</taxon>
        <taxon>Planctomycetota</taxon>
        <taxon>Phycisphaerae</taxon>
        <taxon>Phycisphaerales</taxon>
        <taxon>Phycisphaeraceae</taxon>
        <taxon>Algisphaera</taxon>
    </lineage>
</organism>
<dbReference type="InterPro" id="IPR017853">
    <property type="entry name" value="GH"/>
</dbReference>
<keyword evidence="1" id="KW-0732">Signal</keyword>
<proteinExistence type="predicted"/>
<feature type="chain" id="PRO_5030946193" description="Beta-agarase" evidence="1">
    <location>
        <begin position="21"/>
        <end position="621"/>
    </location>
</feature>
<feature type="domain" description="Porphyranase beta-sandwich" evidence="3">
    <location>
        <begin position="413"/>
        <end position="514"/>
    </location>
</feature>
<name>A0A7X0H9A8_9BACT</name>
<evidence type="ECO:0000259" key="2">
    <source>
        <dbReference type="Pfam" id="PF18040"/>
    </source>
</evidence>
<dbReference type="AlphaFoldDB" id="A0A7X0H9A8"/>
<gene>
    <name evidence="4" type="ORF">HNQ40_003397</name>
</gene>
<feature type="domain" description="Beta-porphyranase A C-terminal" evidence="2">
    <location>
        <begin position="523"/>
        <end position="615"/>
    </location>
</feature>
<evidence type="ECO:0000313" key="4">
    <source>
        <dbReference type="EMBL" id="MBB6431591.1"/>
    </source>
</evidence>
<evidence type="ECO:0008006" key="6">
    <source>
        <dbReference type="Google" id="ProtNLM"/>
    </source>
</evidence>
<reference evidence="4 5" key="1">
    <citation type="submission" date="2020-08" db="EMBL/GenBank/DDBJ databases">
        <title>Genomic Encyclopedia of Type Strains, Phase IV (KMG-IV): sequencing the most valuable type-strain genomes for metagenomic binning, comparative biology and taxonomic classification.</title>
        <authorList>
            <person name="Goeker M."/>
        </authorList>
    </citation>
    <scope>NUCLEOTIDE SEQUENCE [LARGE SCALE GENOMIC DNA]</scope>
    <source>
        <strain evidence="4 5">DSM 103725</strain>
    </source>
</reference>
<protein>
    <recommendedName>
        <fullName evidence="6">Beta-agarase</fullName>
    </recommendedName>
</protein>
<evidence type="ECO:0000259" key="3">
    <source>
        <dbReference type="Pfam" id="PF18206"/>
    </source>
</evidence>
<accession>A0A7X0H9A8</accession>
<dbReference type="InterPro" id="IPR041224">
    <property type="entry name" value="BPA_C"/>
</dbReference>
<dbReference type="Gene3D" id="2.60.120.1200">
    <property type="match status" value="1"/>
</dbReference>
<dbReference type="Gene3D" id="2.60.40.1180">
    <property type="entry name" value="Golgi alpha-mannosidase II"/>
    <property type="match status" value="1"/>
</dbReference>
<dbReference type="InterPro" id="IPR040527">
    <property type="entry name" value="Beta-sand_Porphyrn"/>
</dbReference>
<dbReference type="CDD" id="cd21510">
    <property type="entry name" value="agarase_cat"/>
    <property type="match status" value="1"/>
</dbReference>
<sequence length="621" mass="69357">MKIALACLVSSACLASSLVAEPVVLTVDPTSVRSIGGITTLEREKYIVIHASPDDGDTDDEKFRYIEEELEAHFGRDGGIQTGQLQATPADPDNPGMPDVERMRRAGAEFQAERAKRPFRFRPEVLREVVLCTHPEYMMGLVSNDAAEFGPKTPEAAAEFCAQFLKYYYTDESRPQYYEVFNEPFIKADKLGTTARAMAEQHVTTARRIREVLPNDDIMIGGYSAAWAEVEARNFEHWNGWQKMFMDVAGEEMDFFSIHLYDGVNVKGTHAERTGSNVLANMDLIDAYSYIKFGVAKPQSITEYGRIIQHDRDKNWPNRLRRETALIGSFNGMLMMYLEHPDRLIKTVPYILGVAEWTYSFPGGMFSSEEAPSGFLLYRRSGENYVLTGLELFYRFWKGVHGERRIASADDPDIRTHYFADGLRHTVVLHNMDTEQRTVKLQGFDELDIARVSLRTLGSRNGAPLLGEQVLYGLPDEIEIGVAEAAAVIIDLKKPFEAEQTVTETRVYAETYLQAIEADQPIEFTYKNVPTGEGDATLRLSIGRVPGLSLQPEVWVNSTAVEVPTDWAGGTQEGRPTFFGMIPVPVPAEALAENTTVKLVFPDSGGKVASAVLQTNLVSKD</sequence>
<evidence type="ECO:0000313" key="5">
    <source>
        <dbReference type="Proteomes" id="UP000541810"/>
    </source>
</evidence>
<dbReference type="RefSeq" id="WP_184679047.1">
    <property type="nucleotide sequence ID" value="NZ_JACHGY010000001.1"/>
</dbReference>
<dbReference type="Gene3D" id="3.20.20.80">
    <property type="entry name" value="Glycosidases"/>
    <property type="match status" value="1"/>
</dbReference>
<dbReference type="Pfam" id="PF18040">
    <property type="entry name" value="BPA_C"/>
    <property type="match status" value="1"/>
</dbReference>
<evidence type="ECO:0000256" key="1">
    <source>
        <dbReference type="SAM" id="SignalP"/>
    </source>
</evidence>
<dbReference type="SUPFAM" id="SSF51445">
    <property type="entry name" value="(Trans)glycosidases"/>
    <property type="match status" value="1"/>
</dbReference>
<keyword evidence="5" id="KW-1185">Reference proteome</keyword>
<dbReference type="Pfam" id="PF18206">
    <property type="entry name" value="Porphyrn_cat_1"/>
    <property type="match status" value="1"/>
</dbReference>
<dbReference type="Proteomes" id="UP000541810">
    <property type="component" value="Unassembled WGS sequence"/>
</dbReference>
<dbReference type="EMBL" id="JACHGY010000001">
    <property type="protein sequence ID" value="MBB6431591.1"/>
    <property type="molecule type" value="Genomic_DNA"/>
</dbReference>
<feature type="signal peptide" evidence="1">
    <location>
        <begin position="1"/>
        <end position="20"/>
    </location>
</feature>
<comment type="caution">
    <text evidence="4">The sequence shown here is derived from an EMBL/GenBank/DDBJ whole genome shotgun (WGS) entry which is preliminary data.</text>
</comment>